<gene>
    <name evidence="2" type="ORF">SAMN05444407_10652</name>
</gene>
<evidence type="ECO:0000313" key="3">
    <source>
        <dbReference type="Proteomes" id="UP000184069"/>
    </source>
</evidence>
<dbReference type="AlphaFoldDB" id="A0A1M7DBJ9"/>
<protein>
    <submittedName>
        <fullName evidence="2">Predicted Zn-dependent protease</fullName>
    </submittedName>
</protein>
<name>A0A1M7DBJ9_9FLAO</name>
<reference evidence="2 3" key="1">
    <citation type="submission" date="2016-11" db="EMBL/GenBank/DDBJ databases">
        <authorList>
            <person name="Jaros S."/>
            <person name="Januszkiewicz K."/>
            <person name="Wedrychowicz H."/>
        </authorList>
    </citation>
    <scope>NUCLEOTIDE SEQUENCE [LARGE SCALE GENOMIC DNA]</scope>
    <source>
        <strain evidence="2 3">DSM 27621</strain>
    </source>
</reference>
<dbReference type="PROSITE" id="PS51257">
    <property type="entry name" value="PROKAR_LIPOPROTEIN"/>
    <property type="match status" value="1"/>
</dbReference>
<dbReference type="GO" id="GO:0008233">
    <property type="term" value="F:peptidase activity"/>
    <property type="evidence" value="ECO:0007669"/>
    <property type="project" value="UniProtKB-KW"/>
</dbReference>
<evidence type="ECO:0000259" key="1">
    <source>
        <dbReference type="Pfam" id="PF10026"/>
    </source>
</evidence>
<dbReference type="STRING" id="1423959.SAMN05444407_10652"/>
<sequence length="338" mass="39609">MKKIIPALSVFVVFSCSTRNPSANTDKNFDYDRLEKVADSVKVENIVINNLFKHQLLAHKNQQYDSARIVKNVYWPHKKLWDSCYGVIFGDENAYLFNNSKGMIAWNKSLYEKNRQEFESKANIILSMDLKKHFQKTLSQFNRLVPYKPKAKISLIFTPITGISFGGCNAEQFALELNNKEIDIPYSLEKALPHELNHLVYEHFRNADSNGGSALGQTIDEGFACYFTYVFFNRKMEKYEAVENMSKEDWIWYINHEKEIFTKLKPYFSDRSGNNPLLRNDQHKLFPDVPKSLNYWLGFRIIEKYVEKNGPDSWKKIYYLSAKELLDNSGYEKFIESL</sequence>
<proteinExistence type="predicted"/>
<dbReference type="Pfam" id="PF10026">
    <property type="entry name" value="DUF2268"/>
    <property type="match status" value="1"/>
</dbReference>
<keyword evidence="2" id="KW-0645">Protease</keyword>
<evidence type="ECO:0000313" key="2">
    <source>
        <dbReference type="EMBL" id="SHL76876.1"/>
    </source>
</evidence>
<organism evidence="2 3">
    <name type="scientific">Chryseobacterium contaminans</name>
    <dbReference type="NCBI Taxonomy" id="1423959"/>
    <lineage>
        <taxon>Bacteria</taxon>
        <taxon>Pseudomonadati</taxon>
        <taxon>Bacteroidota</taxon>
        <taxon>Flavobacteriia</taxon>
        <taxon>Flavobacteriales</taxon>
        <taxon>Weeksellaceae</taxon>
        <taxon>Chryseobacterium group</taxon>
        <taxon>Chryseobacterium</taxon>
    </lineage>
</organism>
<accession>A0A1M7DBJ9</accession>
<dbReference type="Proteomes" id="UP000184069">
    <property type="component" value="Unassembled WGS sequence"/>
</dbReference>
<dbReference type="InterPro" id="IPR018728">
    <property type="entry name" value="DUF2268"/>
</dbReference>
<keyword evidence="2" id="KW-0378">Hydrolase</keyword>
<dbReference type="GO" id="GO:0006508">
    <property type="term" value="P:proteolysis"/>
    <property type="evidence" value="ECO:0007669"/>
    <property type="project" value="UniProtKB-KW"/>
</dbReference>
<dbReference type="OrthoDB" id="6402335at2"/>
<dbReference type="EMBL" id="FRBM01000006">
    <property type="protein sequence ID" value="SHL76876.1"/>
    <property type="molecule type" value="Genomic_DNA"/>
</dbReference>
<feature type="domain" description="DUF2268" evidence="1">
    <location>
        <begin position="170"/>
        <end position="326"/>
    </location>
</feature>
<dbReference type="RefSeq" id="WP_083188859.1">
    <property type="nucleotide sequence ID" value="NZ_FRBM01000006.1"/>
</dbReference>